<dbReference type="PROSITE" id="PS50927">
    <property type="entry name" value="BULB_LECTIN"/>
    <property type="match status" value="2"/>
</dbReference>
<dbReference type="InterPro" id="IPR001480">
    <property type="entry name" value="Bulb-type_lectin_dom"/>
</dbReference>
<evidence type="ECO:0000313" key="2">
    <source>
        <dbReference type="EMBL" id="PNG99453.1"/>
    </source>
</evidence>
<dbReference type="AlphaFoldDB" id="A0A2J7ZGQ8"/>
<dbReference type="EMBL" id="PGGS01002871">
    <property type="protein sequence ID" value="PNG99453.1"/>
    <property type="molecule type" value="Genomic_DNA"/>
</dbReference>
<keyword evidence="2" id="KW-0430">Lectin</keyword>
<accession>A0A2J7ZGQ8</accession>
<dbReference type="SUPFAM" id="SSF51110">
    <property type="entry name" value="alpha-D-mannose-specific plant lectins"/>
    <property type="match status" value="2"/>
</dbReference>
<comment type="caution">
    <text evidence="2">The sequence shown here is derived from an EMBL/GenBank/DDBJ whole genome shotgun (WGS) entry which is preliminary data.</text>
</comment>
<feature type="domain" description="Bulb-type lectin" evidence="1">
    <location>
        <begin position="105"/>
        <end position="215"/>
    </location>
</feature>
<keyword evidence="3" id="KW-1185">Reference proteome</keyword>
<dbReference type="Gene3D" id="2.90.10.10">
    <property type="entry name" value="Bulb-type lectin domain"/>
    <property type="match status" value="4"/>
</dbReference>
<organism evidence="2 3">
    <name type="scientific">Tetrabaena socialis</name>
    <dbReference type="NCBI Taxonomy" id="47790"/>
    <lineage>
        <taxon>Eukaryota</taxon>
        <taxon>Viridiplantae</taxon>
        <taxon>Chlorophyta</taxon>
        <taxon>core chlorophytes</taxon>
        <taxon>Chlorophyceae</taxon>
        <taxon>CS clade</taxon>
        <taxon>Chlamydomonadales</taxon>
        <taxon>Tetrabaenaceae</taxon>
        <taxon>Tetrabaena</taxon>
    </lineage>
</organism>
<dbReference type="GO" id="GO:0030246">
    <property type="term" value="F:carbohydrate binding"/>
    <property type="evidence" value="ECO:0007669"/>
    <property type="project" value="UniProtKB-KW"/>
</dbReference>
<dbReference type="OrthoDB" id="545294at2759"/>
<name>A0A2J7ZGQ8_9CHLO</name>
<sequence>MSDDGRLLLTYQLDGNLALMQTAIWATQTSNTAGRALLQGDGNVVLYNAIGAPYWSTATGNKVQVQGLSGTFRLVLQTDRNLVLYASDRILWTSGTQEEAFAVSGDTMAVNQELRPGESMRSQDGRFVLTYQPDGNLVMYPTTVMYLNTPNQNQTPGRALLQADGNLVLYNASGLAYWSSKTPSEHNDTSDPEVRPPPKFTLSIGRSRVEIWSSKATLIFDRFGGKGTYSYGPWLQVWTSPELAS</sequence>
<evidence type="ECO:0000313" key="3">
    <source>
        <dbReference type="Proteomes" id="UP000236333"/>
    </source>
</evidence>
<proteinExistence type="predicted"/>
<evidence type="ECO:0000259" key="1">
    <source>
        <dbReference type="PROSITE" id="PS50927"/>
    </source>
</evidence>
<dbReference type="Proteomes" id="UP000236333">
    <property type="component" value="Unassembled WGS sequence"/>
</dbReference>
<gene>
    <name evidence="2" type="ORF">TSOC_014769</name>
</gene>
<dbReference type="InterPro" id="IPR036426">
    <property type="entry name" value="Bulb-type_lectin_dom_sf"/>
</dbReference>
<protein>
    <submittedName>
        <fullName evidence="2">Mannose-specific lectin</fullName>
    </submittedName>
</protein>
<feature type="domain" description="Bulb-type lectin" evidence="1">
    <location>
        <begin position="1"/>
        <end position="97"/>
    </location>
</feature>
<reference evidence="2 3" key="1">
    <citation type="journal article" date="2017" name="Mol. Biol. Evol.">
        <title>The 4-celled Tetrabaena socialis nuclear genome reveals the essential components for genetic control of cell number at the origin of multicellularity in the volvocine lineage.</title>
        <authorList>
            <person name="Featherston J."/>
            <person name="Arakaki Y."/>
            <person name="Hanschen E.R."/>
            <person name="Ferris P.J."/>
            <person name="Michod R.E."/>
            <person name="Olson B.J.S.C."/>
            <person name="Nozaki H."/>
            <person name="Durand P.M."/>
        </authorList>
    </citation>
    <scope>NUCLEOTIDE SEQUENCE [LARGE SCALE GENOMIC DNA]</scope>
    <source>
        <strain evidence="2 3">NIES-571</strain>
    </source>
</reference>